<evidence type="ECO:0000256" key="4">
    <source>
        <dbReference type="ARBA" id="ARBA00022786"/>
    </source>
</evidence>
<organism evidence="8 9">
    <name type="scientific">Sungouiella intermedia</name>
    <dbReference type="NCBI Taxonomy" id="45354"/>
    <lineage>
        <taxon>Eukaryota</taxon>
        <taxon>Fungi</taxon>
        <taxon>Dikarya</taxon>
        <taxon>Ascomycota</taxon>
        <taxon>Saccharomycotina</taxon>
        <taxon>Pichiomycetes</taxon>
        <taxon>Metschnikowiaceae</taxon>
        <taxon>Sungouiella</taxon>
    </lineage>
</organism>
<dbReference type="InterPro" id="IPR036322">
    <property type="entry name" value="WD40_repeat_dom_sf"/>
</dbReference>
<dbReference type="Pfam" id="PF12894">
    <property type="entry name" value="ANAPC4_WD40"/>
    <property type="match status" value="1"/>
</dbReference>
<dbReference type="GO" id="GO:0034399">
    <property type="term" value="C:nuclear periphery"/>
    <property type="evidence" value="ECO:0007669"/>
    <property type="project" value="TreeGrafter"/>
</dbReference>
<accession>A0A1L0BIL8</accession>
<feature type="domain" description="Anaphase-promoting complex subunit 4 long" evidence="7">
    <location>
        <begin position="249"/>
        <end position="455"/>
    </location>
</feature>
<name>A0A1L0BIL8_9ASCO</name>
<evidence type="ECO:0000313" key="9">
    <source>
        <dbReference type="Proteomes" id="UP000182334"/>
    </source>
</evidence>
<evidence type="ECO:0000256" key="3">
    <source>
        <dbReference type="ARBA" id="ARBA00022776"/>
    </source>
</evidence>
<dbReference type="GO" id="GO:0031145">
    <property type="term" value="P:anaphase-promoting complex-dependent catabolic process"/>
    <property type="evidence" value="ECO:0007669"/>
    <property type="project" value="InterPro"/>
</dbReference>
<protein>
    <recommendedName>
        <fullName evidence="1">Anaphase-promoting complex subunit 4</fullName>
    </recommendedName>
</protein>
<dbReference type="InterPro" id="IPR015943">
    <property type="entry name" value="WD40/YVTN_repeat-like_dom_sf"/>
</dbReference>
<evidence type="ECO:0000256" key="1">
    <source>
        <dbReference type="ARBA" id="ARBA00016067"/>
    </source>
</evidence>
<dbReference type="InterPro" id="IPR024790">
    <property type="entry name" value="APC4_long_dom"/>
</dbReference>
<proteinExistence type="predicted"/>
<dbReference type="Proteomes" id="UP000182334">
    <property type="component" value="Chromosome III"/>
</dbReference>
<dbReference type="GO" id="GO:0070979">
    <property type="term" value="P:protein K11-linked ubiquitination"/>
    <property type="evidence" value="ECO:0007669"/>
    <property type="project" value="TreeGrafter"/>
</dbReference>
<dbReference type="Gene3D" id="2.130.10.10">
    <property type="entry name" value="YVTN repeat-like/Quinoprotein amine dehydrogenase"/>
    <property type="match status" value="1"/>
</dbReference>
<dbReference type="SUPFAM" id="SSF50978">
    <property type="entry name" value="WD40 repeat-like"/>
    <property type="match status" value="1"/>
</dbReference>
<dbReference type="STRING" id="45354.A0A1L0BIL8"/>
<keyword evidence="2" id="KW-0132">Cell division</keyword>
<reference evidence="8 9" key="1">
    <citation type="submission" date="2016-10" db="EMBL/GenBank/DDBJ databases">
        <authorList>
            <person name="de Groot N.N."/>
        </authorList>
    </citation>
    <scope>NUCLEOTIDE SEQUENCE [LARGE SCALE GENOMIC DNA]</scope>
    <source>
        <strain evidence="8 9">CBS 141442</strain>
    </source>
</reference>
<dbReference type="PANTHER" id="PTHR13260:SF0">
    <property type="entry name" value="ANAPHASE-PROMOTING COMPLEX SUBUNIT 4"/>
    <property type="match status" value="1"/>
</dbReference>
<keyword evidence="4" id="KW-0833">Ubl conjugation pathway</keyword>
<evidence type="ECO:0000256" key="2">
    <source>
        <dbReference type="ARBA" id="ARBA00022618"/>
    </source>
</evidence>
<evidence type="ECO:0000256" key="5">
    <source>
        <dbReference type="ARBA" id="ARBA00023306"/>
    </source>
</evidence>
<dbReference type="EMBL" id="LT635758">
    <property type="protein sequence ID" value="SGZ51375.1"/>
    <property type="molecule type" value="Genomic_DNA"/>
</dbReference>
<keyword evidence="9" id="KW-1185">Reference proteome</keyword>
<dbReference type="AlphaFoldDB" id="A0A1L0BIL8"/>
<keyword evidence="3" id="KW-0498">Mitosis</keyword>
<evidence type="ECO:0000313" key="8">
    <source>
        <dbReference type="EMBL" id="SGZ51375.1"/>
    </source>
</evidence>
<dbReference type="GO" id="GO:0005680">
    <property type="term" value="C:anaphase-promoting complex"/>
    <property type="evidence" value="ECO:0007669"/>
    <property type="project" value="InterPro"/>
</dbReference>
<dbReference type="Pfam" id="PF12896">
    <property type="entry name" value="ANAPC4"/>
    <property type="match status" value="1"/>
</dbReference>
<evidence type="ECO:0000259" key="7">
    <source>
        <dbReference type="Pfam" id="PF12896"/>
    </source>
</evidence>
<dbReference type="PANTHER" id="PTHR13260">
    <property type="entry name" value="ANAPHASE PROMOTING COMPLEX SUBUNIT 4 APC4"/>
    <property type="match status" value="1"/>
</dbReference>
<keyword evidence="5" id="KW-0131">Cell cycle</keyword>
<dbReference type="OrthoDB" id="2110451at2759"/>
<gene>
    <name evidence="8" type="ORF">SAMEA4029010_CIC11G00000001505</name>
</gene>
<dbReference type="InterPro" id="IPR024977">
    <property type="entry name" value="Apc4-like_WD40_dom"/>
</dbReference>
<dbReference type="GO" id="GO:0051301">
    <property type="term" value="P:cell division"/>
    <property type="evidence" value="ECO:0007669"/>
    <property type="project" value="UniProtKB-KW"/>
</dbReference>
<evidence type="ECO:0000259" key="6">
    <source>
        <dbReference type="Pfam" id="PF12894"/>
    </source>
</evidence>
<sequence>MCDAPSNLEVLSRNKFIGFPDGNILSWCPKMDLLAVSMNKTSIWVFRLNGERVYSINNRTEILDLKWNRSGKFFVVSGTDTLMKVYDANNGKLVSLLPTSAGLPITLTSWSFMDVETLIGDKDDLGDIFNDVFKLDILKSMPKLSNEVETVTLENGSTGHGGTTQTMSDSVITTTDSDNLLDCLFSVNTNSLLSMTFNNLFTVSDVEIPPHGKYLKHATPESLFSQFFLVEDSECQLKLCELKLQIEDSLKRRHLLETIEWCSRIVSIINHIRDQISLIASEATGFLKVLDLHLGNFKDVLDEDVDLTTDFPTPMDVQDKIAEKLTEMVVTALIPKSLKDYWLNQFGERGLARVSSVGNAAYDTARKVLFGQIILALEKLIILLSYLESVAIAETNSRQEALGMSVDSIKSVIKQSQELAKKFYAFIWRVNAEQESFNKFLNWCKVEVIEKLSSEDNDPEAFFNAHPTMEFRSTDILEYINVHMFDSGFFEYVDIDDVNFEALHNFETETTSLQKDINTLHKDLNHNLLEGVQQYIASKVQIASPLTLDLEPKQTLWDINIEQSIVYVTTTKDNAFSVLKVRKLSQEKKVILFPGEIISHQYISGDRMLIFYKDSNKFKLDLVDVSQSTEIPQITSSLEFDESSFIKNPAMLAVNGVDDPSHIIGCVLDRFKKEYVVFQLK</sequence>
<feature type="domain" description="Anaphase-promoting complex subunit 4-like WD40" evidence="6">
    <location>
        <begin position="25"/>
        <end position="111"/>
    </location>
</feature>
<dbReference type="InterPro" id="IPR024789">
    <property type="entry name" value="APC4"/>
</dbReference>